<evidence type="ECO:0000313" key="2">
    <source>
        <dbReference type="EMBL" id="DAG98000.1"/>
    </source>
</evidence>
<protein>
    <submittedName>
        <fullName evidence="2">Uncharacterized protein</fullName>
    </submittedName>
</protein>
<proteinExistence type="predicted"/>
<feature type="region of interest" description="Disordered" evidence="1">
    <location>
        <begin position="110"/>
        <end position="134"/>
    </location>
</feature>
<organism evidence="2">
    <name type="scientific">Ackermannviridae sp</name>
    <dbReference type="NCBI Taxonomy" id="2831612"/>
    <lineage>
        <taxon>Viruses</taxon>
        <taxon>Duplodnaviria</taxon>
        <taxon>Heunggongvirae</taxon>
        <taxon>Uroviricota</taxon>
        <taxon>Caudoviricetes</taxon>
        <taxon>Pantevenvirales</taxon>
        <taxon>Ackermannviridae</taxon>
    </lineage>
</organism>
<feature type="compositionally biased region" description="Basic and acidic residues" evidence="1">
    <location>
        <begin position="118"/>
        <end position="134"/>
    </location>
</feature>
<name>A0A8S5VUA5_9CAUD</name>
<accession>A0A8S5VUA5</accession>
<sequence>MDYQLVIPSLKPISYQSLEAKQTIRIDDEEIIDLCSESFSKTVPMDYTLQISTISEDLSGRPHLVSRILMGSEDDADILMHYNHVSNPYSMDGTFTFITPNRQTAVEAIKKSASSSPKENESQRELNRSVAEKDKKRIMELIRQSNPQMVSESTTPIRTTNMTTQPQTEEKDGEIVFGTNVVSKRCSGDLSSTQSRTEMIRKTIRSMAIKS</sequence>
<reference evidence="2" key="1">
    <citation type="journal article" date="2021" name="Proc. Natl. Acad. Sci. U.S.A.">
        <title>A Catalog of Tens of Thousands of Viruses from Human Metagenomes Reveals Hidden Associations with Chronic Diseases.</title>
        <authorList>
            <person name="Tisza M.J."/>
            <person name="Buck C.B."/>
        </authorList>
    </citation>
    <scope>NUCLEOTIDE SEQUENCE</scope>
    <source>
        <strain evidence="2">CtASH1</strain>
    </source>
</reference>
<evidence type="ECO:0000256" key="1">
    <source>
        <dbReference type="SAM" id="MobiDB-lite"/>
    </source>
</evidence>
<dbReference type="EMBL" id="BK035393">
    <property type="protein sequence ID" value="DAG98000.1"/>
    <property type="molecule type" value="Genomic_DNA"/>
</dbReference>